<keyword evidence="7 12" id="KW-0547">Nucleotide-binding</keyword>
<dbReference type="Pfam" id="PF01406">
    <property type="entry name" value="tRNA-synt_1e"/>
    <property type="match status" value="1"/>
</dbReference>
<evidence type="ECO:0000256" key="5">
    <source>
        <dbReference type="ARBA" id="ARBA00022598"/>
    </source>
</evidence>
<dbReference type="Gene3D" id="3.40.50.620">
    <property type="entry name" value="HUPs"/>
    <property type="match status" value="1"/>
</dbReference>
<feature type="short sequence motif" description="'HIGH' region" evidence="12">
    <location>
        <begin position="83"/>
        <end position="93"/>
    </location>
</feature>
<dbReference type="InterPro" id="IPR015273">
    <property type="entry name" value="Cys-tRNA-synt_Ia_DALR"/>
</dbReference>
<comment type="similarity">
    <text evidence="2 12">Belongs to the class-I aminoacyl-tRNA synthetase family.</text>
</comment>
<feature type="binding site" evidence="12">
    <location>
        <position position="333"/>
    </location>
    <ligand>
        <name>ATP</name>
        <dbReference type="ChEBI" id="CHEBI:30616"/>
    </ligand>
</feature>
<feature type="binding site" evidence="12">
    <location>
        <position position="298"/>
    </location>
    <ligand>
        <name>Zn(2+)</name>
        <dbReference type="ChEBI" id="CHEBI:29105"/>
    </ligand>
</feature>
<dbReference type="NCBIfam" id="TIGR00435">
    <property type="entry name" value="cysS"/>
    <property type="match status" value="1"/>
</dbReference>
<comment type="subcellular location">
    <subcellularLocation>
        <location evidence="1 12">Cytoplasm</location>
    </subcellularLocation>
</comment>
<dbReference type="Gene3D" id="1.20.120.1910">
    <property type="entry name" value="Cysteine-tRNA ligase, C-terminal anti-codon recognition domain"/>
    <property type="match status" value="1"/>
</dbReference>
<dbReference type="SUPFAM" id="SSF47323">
    <property type="entry name" value="Anticodon-binding domain of a subclass of class I aminoacyl-tRNA synthetases"/>
    <property type="match status" value="1"/>
</dbReference>
<feature type="binding site" evidence="12">
    <location>
        <position position="302"/>
    </location>
    <ligand>
        <name>Zn(2+)</name>
        <dbReference type="ChEBI" id="CHEBI:29105"/>
    </ligand>
</feature>
<evidence type="ECO:0000256" key="4">
    <source>
        <dbReference type="ARBA" id="ARBA00022490"/>
    </source>
</evidence>
<evidence type="ECO:0000259" key="13">
    <source>
        <dbReference type="SMART" id="SM00840"/>
    </source>
</evidence>
<feature type="binding site" evidence="12">
    <location>
        <position position="81"/>
    </location>
    <ligand>
        <name>Zn(2+)</name>
        <dbReference type="ChEBI" id="CHEBI:29105"/>
    </ligand>
</feature>
<proteinExistence type="inferred from homology"/>
<keyword evidence="8 12" id="KW-0862">Zinc</keyword>
<dbReference type="Proteomes" id="UP000229612">
    <property type="component" value="Unassembled WGS sequence"/>
</dbReference>
<feature type="domain" description="Cysteinyl-tRNA synthetase class Ia DALR" evidence="13">
    <location>
        <begin position="407"/>
        <end position="462"/>
    </location>
</feature>
<evidence type="ECO:0000256" key="9">
    <source>
        <dbReference type="ARBA" id="ARBA00022840"/>
    </source>
</evidence>
<organism evidence="14 15">
    <name type="scientific">Candidatus Kaiserbacteria bacterium CG10_big_fil_rev_8_21_14_0_10_44_10</name>
    <dbReference type="NCBI Taxonomy" id="1974606"/>
    <lineage>
        <taxon>Bacteria</taxon>
        <taxon>Candidatus Kaiseribacteriota</taxon>
    </lineage>
</organism>
<dbReference type="InterPro" id="IPR009080">
    <property type="entry name" value="tRNAsynth_Ia_anticodon-bd"/>
</dbReference>
<protein>
    <recommendedName>
        <fullName evidence="12">Cysteine--tRNA ligase</fullName>
        <ecNumber evidence="12">6.1.1.16</ecNumber>
    </recommendedName>
    <alternativeName>
        <fullName evidence="12">Cysteinyl-tRNA synthetase</fullName>
        <shortName evidence="12">CysRS</shortName>
    </alternativeName>
</protein>
<evidence type="ECO:0000256" key="6">
    <source>
        <dbReference type="ARBA" id="ARBA00022723"/>
    </source>
</evidence>
<name>A0A2H0UK18_9BACT</name>
<evidence type="ECO:0000256" key="3">
    <source>
        <dbReference type="ARBA" id="ARBA00011245"/>
    </source>
</evidence>
<dbReference type="PRINTS" id="PR00983">
    <property type="entry name" value="TRNASYNTHCYS"/>
</dbReference>
<comment type="catalytic activity">
    <reaction evidence="12">
        <text>tRNA(Cys) + L-cysteine + ATP = L-cysteinyl-tRNA(Cys) + AMP + diphosphate</text>
        <dbReference type="Rhea" id="RHEA:17773"/>
        <dbReference type="Rhea" id="RHEA-COMP:9661"/>
        <dbReference type="Rhea" id="RHEA-COMP:9679"/>
        <dbReference type="ChEBI" id="CHEBI:30616"/>
        <dbReference type="ChEBI" id="CHEBI:33019"/>
        <dbReference type="ChEBI" id="CHEBI:35235"/>
        <dbReference type="ChEBI" id="CHEBI:78442"/>
        <dbReference type="ChEBI" id="CHEBI:78517"/>
        <dbReference type="ChEBI" id="CHEBI:456215"/>
        <dbReference type="EC" id="6.1.1.16"/>
    </reaction>
</comment>
<keyword evidence="4 12" id="KW-0963">Cytoplasm</keyword>
<dbReference type="EC" id="6.1.1.16" evidence="12"/>
<keyword evidence="11 12" id="KW-0030">Aminoacyl-tRNA synthetase</keyword>
<evidence type="ECO:0000313" key="15">
    <source>
        <dbReference type="Proteomes" id="UP000229612"/>
    </source>
</evidence>
<sequence>MKSTRLRCFMVAKGTISQSDPIARNPKPPFQPVSYSVRIVTMLGLFKRPPLREPIFLYNTATRKKEEFTPLKKGKVTMYSCGPTVYDHAHIGNLRAYLLPDLLTRLFLYNGYRVNSTINFTDFGHLTDDADAGEDKMMKGMKREGYEITLDNMRVFAEPYIESFKQDNIVFGNRPPTQYSRASDYVKEQIALIRTLEEKGYAYRTSDGLYFDISKFPAYGKLGNVDIEKMKAGARVEVNEEKHHPADFSLWKLSDLGWESRWGKGFPGWHIECTAMAFATLGKQIDVHTGGEDLQYTHHNGEVAQAEAATGKHYVNYWLHNAHITIDSMKIAKSLGNGLRLKHLADRGFSPTVYRYWLLQSHYRSGANFTWEAMTASKNALTRLYRLVYEELVGLRPGMVNEDYERRFLQALSDDLDTPRALSILWELAKDTKVEPKEKLATIHAFDSLLAIGLSKTPDEGRHILGVVEEEDVPEMVRELNVRREAARTAKDFALSDQLREEIKANGYEVKDTPEGPQLTKLD</sequence>
<accession>A0A2H0UK18</accession>
<dbReference type="GO" id="GO:0006423">
    <property type="term" value="P:cysteinyl-tRNA aminoacylation"/>
    <property type="evidence" value="ECO:0007669"/>
    <property type="project" value="UniProtKB-UniRule"/>
</dbReference>
<evidence type="ECO:0000256" key="12">
    <source>
        <dbReference type="HAMAP-Rule" id="MF_00041"/>
    </source>
</evidence>
<dbReference type="GO" id="GO:0005829">
    <property type="term" value="C:cytosol"/>
    <property type="evidence" value="ECO:0007669"/>
    <property type="project" value="TreeGrafter"/>
</dbReference>
<reference evidence="15" key="1">
    <citation type="submission" date="2017-09" db="EMBL/GenBank/DDBJ databases">
        <title>Depth-based differentiation of microbial function through sediment-hosted aquifers and enrichment of novel symbionts in the deep terrestrial subsurface.</title>
        <authorList>
            <person name="Probst A.J."/>
            <person name="Ladd B."/>
            <person name="Jarett J.K."/>
            <person name="Geller-Mcgrath D.E."/>
            <person name="Sieber C.M.K."/>
            <person name="Emerson J.B."/>
            <person name="Anantharaman K."/>
            <person name="Thomas B.C."/>
            <person name="Malmstrom R."/>
            <person name="Stieglmeier M."/>
            <person name="Klingl A."/>
            <person name="Woyke T."/>
            <person name="Ryan C.M."/>
            <person name="Banfield J.F."/>
        </authorList>
    </citation>
    <scope>NUCLEOTIDE SEQUENCE [LARGE SCALE GENOMIC DNA]</scope>
</reference>
<evidence type="ECO:0000256" key="11">
    <source>
        <dbReference type="ARBA" id="ARBA00023146"/>
    </source>
</evidence>
<evidence type="ECO:0000256" key="7">
    <source>
        <dbReference type="ARBA" id="ARBA00022741"/>
    </source>
</evidence>
<dbReference type="PANTHER" id="PTHR10890">
    <property type="entry name" value="CYSTEINYL-TRNA SYNTHETASE"/>
    <property type="match status" value="1"/>
</dbReference>
<evidence type="ECO:0000256" key="1">
    <source>
        <dbReference type="ARBA" id="ARBA00004496"/>
    </source>
</evidence>
<comment type="cofactor">
    <cofactor evidence="12">
        <name>Zn(2+)</name>
        <dbReference type="ChEBI" id="CHEBI:29105"/>
    </cofactor>
    <text evidence="12">Binds 1 zinc ion per subunit.</text>
</comment>
<keyword evidence="10 12" id="KW-0648">Protein biosynthesis</keyword>
<feature type="binding site" evidence="12">
    <location>
        <position position="273"/>
    </location>
    <ligand>
        <name>Zn(2+)</name>
        <dbReference type="ChEBI" id="CHEBI:29105"/>
    </ligand>
</feature>
<keyword evidence="6 12" id="KW-0479">Metal-binding</keyword>
<dbReference type="InterPro" id="IPR014729">
    <property type="entry name" value="Rossmann-like_a/b/a_fold"/>
</dbReference>
<dbReference type="HAMAP" id="MF_00041">
    <property type="entry name" value="Cys_tRNA_synth"/>
    <property type="match status" value="1"/>
</dbReference>
<dbReference type="AlphaFoldDB" id="A0A2H0UK18"/>
<keyword evidence="9 12" id="KW-0067">ATP-binding</keyword>
<evidence type="ECO:0000256" key="2">
    <source>
        <dbReference type="ARBA" id="ARBA00005594"/>
    </source>
</evidence>
<dbReference type="InterPro" id="IPR032678">
    <property type="entry name" value="tRNA-synt_1_cat_dom"/>
</dbReference>
<gene>
    <name evidence="12" type="primary">cysS</name>
    <name evidence="14" type="ORF">COU14_00895</name>
</gene>
<dbReference type="Pfam" id="PF09190">
    <property type="entry name" value="DALR_2"/>
    <property type="match status" value="1"/>
</dbReference>
<dbReference type="GO" id="GO:0005524">
    <property type="term" value="F:ATP binding"/>
    <property type="evidence" value="ECO:0007669"/>
    <property type="project" value="UniProtKB-UniRule"/>
</dbReference>
<keyword evidence="5 12" id="KW-0436">Ligase</keyword>
<dbReference type="InterPro" id="IPR015803">
    <property type="entry name" value="Cys-tRNA-ligase"/>
</dbReference>
<dbReference type="EMBL" id="PFBG01000012">
    <property type="protein sequence ID" value="PIR86036.1"/>
    <property type="molecule type" value="Genomic_DNA"/>
</dbReference>
<evidence type="ECO:0000256" key="10">
    <source>
        <dbReference type="ARBA" id="ARBA00022917"/>
    </source>
</evidence>
<dbReference type="GO" id="GO:0008270">
    <property type="term" value="F:zinc ion binding"/>
    <property type="evidence" value="ECO:0007669"/>
    <property type="project" value="UniProtKB-UniRule"/>
</dbReference>
<comment type="caution">
    <text evidence="14">The sequence shown here is derived from an EMBL/GenBank/DDBJ whole genome shotgun (WGS) entry which is preliminary data.</text>
</comment>
<dbReference type="PANTHER" id="PTHR10890:SF3">
    <property type="entry name" value="CYSTEINE--TRNA LIGASE, CYTOPLASMIC"/>
    <property type="match status" value="1"/>
</dbReference>
<dbReference type="InterPro" id="IPR024909">
    <property type="entry name" value="Cys-tRNA/MSH_ligase"/>
</dbReference>
<dbReference type="SMART" id="SM00840">
    <property type="entry name" value="DALR_2"/>
    <property type="match status" value="1"/>
</dbReference>
<evidence type="ECO:0000313" key="14">
    <source>
        <dbReference type="EMBL" id="PIR86036.1"/>
    </source>
</evidence>
<evidence type="ECO:0000256" key="8">
    <source>
        <dbReference type="ARBA" id="ARBA00022833"/>
    </source>
</evidence>
<dbReference type="GO" id="GO:0004817">
    <property type="term" value="F:cysteine-tRNA ligase activity"/>
    <property type="evidence" value="ECO:0007669"/>
    <property type="project" value="UniProtKB-UniRule"/>
</dbReference>
<comment type="subunit">
    <text evidence="3 12">Monomer.</text>
</comment>
<dbReference type="SUPFAM" id="SSF52374">
    <property type="entry name" value="Nucleotidylyl transferase"/>
    <property type="match status" value="1"/>
</dbReference>
<comment type="caution">
    <text evidence="12">Lacks conserved residue(s) required for the propagation of feature annotation.</text>
</comment>